<keyword evidence="1" id="KW-0175">Coiled coil</keyword>
<evidence type="ECO:0000256" key="3">
    <source>
        <dbReference type="SAM" id="SignalP"/>
    </source>
</evidence>
<evidence type="ECO:0000256" key="1">
    <source>
        <dbReference type="SAM" id="Coils"/>
    </source>
</evidence>
<feature type="signal peptide" evidence="3">
    <location>
        <begin position="1"/>
        <end position="23"/>
    </location>
</feature>
<sequence>MSRHRQLSLTLMLALCGAGHVLAQSNPPPQKKIYCWDENGHKVCGDALPAAAAERARTEISIKSGLPTAHVERALTEEERSAAQQAAEAARRQAEAEAMQKRRDLAMVESYMTEADLRRAYGERTALLDESIKTSQLSITTLHASLLSLLKQAGDQELSGTPVARQTTETIRAQHAELLRQRQLLQAQQADRAALESELADSIRRYREMKGNTAQTAGTATAPTPSP</sequence>
<organism evidence="4 5">
    <name type="scientific">Thermomonas hydrothermalis</name>
    <dbReference type="NCBI Taxonomy" id="213588"/>
    <lineage>
        <taxon>Bacteria</taxon>
        <taxon>Pseudomonadati</taxon>
        <taxon>Pseudomonadota</taxon>
        <taxon>Gammaproteobacteria</taxon>
        <taxon>Lysobacterales</taxon>
        <taxon>Lysobacteraceae</taxon>
        <taxon>Thermomonas</taxon>
    </lineage>
</organism>
<dbReference type="Proteomes" id="UP000242857">
    <property type="component" value="Unassembled WGS sequence"/>
</dbReference>
<gene>
    <name evidence="4" type="ORF">SAMN02745204_01293</name>
</gene>
<feature type="coiled-coil region" evidence="1">
    <location>
        <begin position="73"/>
        <end position="104"/>
    </location>
</feature>
<dbReference type="STRING" id="213588.SAMN02745204_01293"/>
<accession>A0A1M4WZD7</accession>
<dbReference type="RefSeq" id="WP_143148834.1">
    <property type="nucleotide sequence ID" value="NZ_FQUK01000018.1"/>
</dbReference>
<evidence type="ECO:0000313" key="5">
    <source>
        <dbReference type="Proteomes" id="UP000242857"/>
    </source>
</evidence>
<dbReference type="EMBL" id="FQUK01000018">
    <property type="protein sequence ID" value="SHE86560.1"/>
    <property type="molecule type" value="Genomic_DNA"/>
</dbReference>
<feature type="chain" id="PRO_5012409182" description="DUF4124 domain-containing protein" evidence="3">
    <location>
        <begin position="24"/>
        <end position="227"/>
    </location>
</feature>
<evidence type="ECO:0000313" key="4">
    <source>
        <dbReference type="EMBL" id="SHE86560.1"/>
    </source>
</evidence>
<proteinExistence type="predicted"/>
<dbReference type="AlphaFoldDB" id="A0A1M4WZD7"/>
<feature type="compositionally biased region" description="Low complexity" evidence="2">
    <location>
        <begin position="213"/>
        <end position="227"/>
    </location>
</feature>
<name>A0A1M4WZD7_9GAMM</name>
<keyword evidence="3" id="KW-0732">Signal</keyword>
<feature type="region of interest" description="Disordered" evidence="2">
    <location>
        <begin position="206"/>
        <end position="227"/>
    </location>
</feature>
<dbReference type="OrthoDB" id="5966355at2"/>
<evidence type="ECO:0008006" key="6">
    <source>
        <dbReference type="Google" id="ProtNLM"/>
    </source>
</evidence>
<reference evidence="5" key="1">
    <citation type="submission" date="2016-11" db="EMBL/GenBank/DDBJ databases">
        <authorList>
            <person name="Varghese N."/>
            <person name="Submissions S."/>
        </authorList>
    </citation>
    <scope>NUCLEOTIDE SEQUENCE [LARGE SCALE GENOMIC DNA]</scope>
    <source>
        <strain evidence="5">DSM 14834</strain>
    </source>
</reference>
<protein>
    <recommendedName>
        <fullName evidence="6">DUF4124 domain-containing protein</fullName>
    </recommendedName>
</protein>
<keyword evidence="5" id="KW-1185">Reference proteome</keyword>
<evidence type="ECO:0000256" key="2">
    <source>
        <dbReference type="SAM" id="MobiDB-lite"/>
    </source>
</evidence>